<feature type="domain" description="PORR" evidence="1">
    <location>
        <begin position="1"/>
        <end position="68"/>
    </location>
</feature>
<dbReference type="Pfam" id="PF11955">
    <property type="entry name" value="PORR"/>
    <property type="match status" value="1"/>
</dbReference>
<gene>
    <name evidence="2" type="ORF">F511_27085</name>
</gene>
<evidence type="ECO:0000313" key="2">
    <source>
        <dbReference type="EMBL" id="KZV18983.1"/>
    </source>
</evidence>
<dbReference type="PANTHER" id="PTHR31476">
    <property type="entry name" value="PROTEIN WHAT'S THIS FACTOR 1 HOMOLOG, CHLOROPLASTIC"/>
    <property type="match status" value="1"/>
</dbReference>
<dbReference type="OrthoDB" id="1892230at2759"/>
<evidence type="ECO:0000259" key="1">
    <source>
        <dbReference type="Pfam" id="PF11955"/>
    </source>
</evidence>
<dbReference type="PANTHER" id="PTHR31476:SF16">
    <property type="entry name" value="F14O23.23 PROTEIN"/>
    <property type="match status" value="1"/>
</dbReference>
<reference evidence="2 3" key="1">
    <citation type="journal article" date="2015" name="Proc. Natl. Acad. Sci. U.S.A.">
        <title>The resurrection genome of Boea hygrometrica: A blueprint for survival of dehydration.</title>
        <authorList>
            <person name="Xiao L."/>
            <person name="Yang G."/>
            <person name="Zhang L."/>
            <person name="Yang X."/>
            <person name="Zhao S."/>
            <person name="Ji Z."/>
            <person name="Zhou Q."/>
            <person name="Hu M."/>
            <person name="Wang Y."/>
            <person name="Chen M."/>
            <person name="Xu Y."/>
            <person name="Jin H."/>
            <person name="Xiao X."/>
            <person name="Hu G."/>
            <person name="Bao F."/>
            <person name="Hu Y."/>
            <person name="Wan P."/>
            <person name="Li L."/>
            <person name="Deng X."/>
            <person name="Kuang T."/>
            <person name="Xiang C."/>
            <person name="Zhu J.K."/>
            <person name="Oliver M.J."/>
            <person name="He Y."/>
        </authorList>
    </citation>
    <scope>NUCLEOTIDE SEQUENCE [LARGE SCALE GENOMIC DNA]</scope>
    <source>
        <strain evidence="3">cv. XS01</strain>
    </source>
</reference>
<dbReference type="InterPro" id="IPR045040">
    <property type="entry name" value="PORR_fam"/>
</dbReference>
<dbReference type="GO" id="GO:0003723">
    <property type="term" value="F:RNA binding"/>
    <property type="evidence" value="ECO:0007669"/>
    <property type="project" value="InterPro"/>
</dbReference>
<dbReference type="Proteomes" id="UP000250235">
    <property type="component" value="Unassembled WGS sequence"/>
</dbReference>
<accession>A0A2Z7ABJ4</accession>
<protein>
    <submittedName>
        <fullName evidence="2">Protein ROOT PRIMORDIUM DEFECTIVE 1-like</fullName>
    </submittedName>
</protein>
<organism evidence="2 3">
    <name type="scientific">Dorcoceras hygrometricum</name>
    <dbReference type="NCBI Taxonomy" id="472368"/>
    <lineage>
        <taxon>Eukaryota</taxon>
        <taxon>Viridiplantae</taxon>
        <taxon>Streptophyta</taxon>
        <taxon>Embryophyta</taxon>
        <taxon>Tracheophyta</taxon>
        <taxon>Spermatophyta</taxon>
        <taxon>Magnoliopsida</taxon>
        <taxon>eudicotyledons</taxon>
        <taxon>Gunneridae</taxon>
        <taxon>Pentapetalae</taxon>
        <taxon>asterids</taxon>
        <taxon>lamiids</taxon>
        <taxon>Lamiales</taxon>
        <taxon>Gesneriaceae</taxon>
        <taxon>Didymocarpoideae</taxon>
        <taxon>Trichosporeae</taxon>
        <taxon>Loxocarpinae</taxon>
        <taxon>Dorcoceras</taxon>
    </lineage>
</organism>
<sequence>MIAKVNKIPIFLLERLKWELGLPQDYEMSVVPEFPDYFRVIDGGRLGENWKMLELVCWSDEFSVSEMEH</sequence>
<dbReference type="InterPro" id="IPR021099">
    <property type="entry name" value="PORR_domain"/>
</dbReference>
<dbReference type="EMBL" id="KV017166">
    <property type="protein sequence ID" value="KZV18983.1"/>
    <property type="molecule type" value="Genomic_DNA"/>
</dbReference>
<name>A0A2Z7ABJ4_9LAMI</name>
<proteinExistence type="predicted"/>
<dbReference type="AlphaFoldDB" id="A0A2Z7ABJ4"/>
<keyword evidence="3" id="KW-1185">Reference proteome</keyword>
<evidence type="ECO:0000313" key="3">
    <source>
        <dbReference type="Proteomes" id="UP000250235"/>
    </source>
</evidence>